<dbReference type="STRING" id="320771.Cflav_PD3808"/>
<dbReference type="Pfam" id="PF03745">
    <property type="entry name" value="DUF309"/>
    <property type="match status" value="1"/>
</dbReference>
<dbReference type="AlphaFoldDB" id="B9XGP0"/>
<dbReference type="PANTHER" id="PTHR34796:SF1">
    <property type="entry name" value="EXPRESSED PROTEIN"/>
    <property type="match status" value="1"/>
</dbReference>
<dbReference type="Gene3D" id="1.10.3450.10">
    <property type="entry name" value="TTHA0068-like"/>
    <property type="match status" value="1"/>
</dbReference>
<dbReference type="Proteomes" id="UP000003688">
    <property type="component" value="Unassembled WGS sequence"/>
</dbReference>
<organism evidence="1 2">
    <name type="scientific">Pedosphaera parvula (strain Ellin514)</name>
    <dbReference type="NCBI Taxonomy" id="320771"/>
    <lineage>
        <taxon>Bacteria</taxon>
        <taxon>Pseudomonadati</taxon>
        <taxon>Verrucomicrobiota</taxon>
        <taxon>Pedosphaerae</taxon>
        <taxon>Pedosphaerales</taxon>
        <taxon>Pedosphaeraceae</taxon>
        <taxon>Pedosphaera</taxon>
    </lineage>
</organism>
<evidence type="ECO:0000313" key="2">
    <source>
        <dbReference type="Proteomes" id="UP000003688"/>
    </source>
</evidence>
<dbReference type="RefSeq" id="WP_007414986.1">
    <property type="nucleotide sequence ID" value="NZ_ABOX02000012.1"/>
</dbReference>
<dbReference type="InterPro" id="IPR023203">
    <property type="entry name" value="TTHA0068_sf"/>
</dbReference>
<sequence length="144" mass="16288">MSKKSAKIAALIEACRGQELDAHYLGYFECFNQGLYFEAHDVLEELWLVDRKGPNYSFHKGMIQLAGAFVHLQKNRLKPSAALFKLAQANLQKYPAVHERLDLSVVLQLIEDWVYKLEAANFSSNPLNSTSSPKLYLTGSVKIQ</sequence>
<accession>B9XGP0</accession>
<reference evidence="1 2" key="1">
    <citation type="journal article" date="2011" name="J. Bacteriol.">
        <title>Genome sequence of 'Pedosphaera parvula' Ellin514, an aerobic Verrucomicrobial isolate from pasture soil.</title>
        <authorList>
            <person name="Kant R."/>
            <person name="van Passel M.W."/>
            <person name="Sangwan P."/>
            <person name="Palva A."/>
            <person name="Lucas S."/>
            <person name="Copeland A."/>
            <person name="Lapidus A."/>
            <person name="Glavina Del Rio T."/>
            <person name="Dalin E."/>
            <person name="Tice H."/>
            <person name="Bruce D."/>
            <person name="Goodwin L."/>
            <person name="Pitluck S."/>
            <person name="Chertkov O."/>
            <person name="Larimer F.W."/>
            <person name="Land M.L."/>
            <person name="Hauser L."/>
            <person name="Brettin T.S."/>
            <person name="Detter J.C."/>
            <person name="Han S."/>
            <person name="de Vos W.M."/>
            <person name="Janssen P.H."/>
            <person name="Smidt H."/>
        </authorList>
    </citation>
    <scope>NUCLEOTIDE SEQUENCE [LARGE SCALE GENOMIC DNA]</scope>
    <source>
        <strain evidence="1 2">Ellin514</strain>
    </source>
</reference>
<dbReference type="OrthoDB" id="165483at2"/>
<protein>
    <recommendedName>
        <fullName evidence="3">DUF309 domain-containing protein</fullName>
    </recommendedName>
</protein>
<dbReference type="SUPFAM" id="SSF140663">
    <property type="entry name" value="TTHA0068-like"/>
    <property type="match status" value="1"/>
</dbReference>
<proteinExistence type="predicted"/>
<dbReference type="InterPro" id="IPR005500">
    <property type="entry name" value="DUF309"/>
</dbReference>
<dbReference type="EMBL" id="ABOX02000012">
    <property type="protein sequence ID" value="EEF61091.1"/>
    <property type="molecule type" value="Genomic_DNA"/>
</dbReference>
<comment type="caution">
    <text evidence="1">The sequence shown here is derived from an EMBL/GenBank/DDBJ whole genome shotgun (WGS) entry which is preliminary data.</text>
</comment>
<keyword evidence="2" id="KW-1185">Reference proteome</keyword>
<gene>
    <name evidence="1" type="ORF">Cflav_PD3808</name>
</gene>
<dbReference type="PANTHER" id="PTHR34796">
    <property type="entry name" value="EXPRESSED PROTEIN"/>
    <property type="match status" value="1"/>
</dbReference>
<evidence type="ECO:0008006" key="3">
    <source>
        <dbReference type="Google" id="ProtNLM"/>
    </source>
</evidence>
<evidence type="ECO:0000313" key="1">
    <source>
        <dbReference type="EMBL" id="EEF61091.1"/>
    </source>
</evidence>
<name>B9XGP0_PEDPL</name>